<sequence>MELEDFTPNEHDTMRILNALWDELHPADGERPTNWRPSRGQVRKLNLRVIQGLGIKGQEIVRRWLEAEAD</sequence>
<proteinExistence type="predicted"/>
<comment type="caution">
    <text evidence="1">The sequence shown here is derived from an EMBL/GenBank/DDBJ whole genome shotgun (WGS) entry which is preliminary data.</text>
</comment>
<name>A0ABQ6CN09_9HYPH</name>
<dbReference type="EMBL" id="BSPC01000051">
    <property type="protein sequence ID" value="GLS21519.1"/>
    <property type="molecule type" value="Genomic_DNA"/>
</dbReference>
<reference evidence="2" key="1">
    <citation type="journal article" date="2019" name="Int. J. Syst. Evol. Microbiol.">
        <title>The Global Catalogue of Microorganisms (GCM) 10K type strain sequencing project: providing services to taxonomists for standard genome sequencing and annotation.</title>
        <authorList>
            <consortium name="The Broad Institute Genomics Platform"/>
            <consortium name="The Broad Institute Genome Sequencing Center for Infectious Disease"/>
            <person name="Wu L."/>
            <person name="Ma J."/>
        </authorList>
    </citation>
    <scope>NUCLEOTIDE SEQUENCE [LARGE SCALE GENOMIC DNA]</scope>
    <source>
        <strain evidence="2">NBRC 101365</strain>
    </source>
</reference>
<dbReference type="Proteomes" id="UP001156882">
    <property type="component" value="Unassembled WGS sequence"/>
</dbReference>
<organism evidence="1 2">
    <name type="scientific">Labrys miyagiensis</name>
    <dbReference type="NCBI Taxonomy" id="346912"/>
    <lineage>
        <taxon>Bacteria</taxon>
        <taxon>Pseudomonadati</taxon>
        <taxon>Pseudomonadota</taxon>
        <taxon>Alphaproteobacteria</taxon>
        <taxon>Hyphomicrobiales</taxon>
        <taxon>Xanthobacteraceae</taxon>
        <taxon>Labrys</taxon>
    </lineage>
</organism>
<evidence type="ECO:0000313" key="2">
    <source>
        <dbReference type="Proteomes" id="UP001156882"/>
    </source>
</evidence>
<protein>
    <recommendedName>
        <fullName evidence="3">DUF2384 domain-containing protein</fullName>
    </recommendedName>
</protein>
<evidence type="ECO:0000313" key="1">
    <source>
        <dbReference type="EMBL" id="GLS21519.1"/>
    </source>
</evidence>
<accession>A0ABQ6CN09</accession>
<gene>
    <name evidence="1" type="ORF">GCM10007874_45360</name>
</gene>
<keyword evidence="2" id="KW-1185">Reference proteome</keyword>
<evidence type="ECO:0008006" key="3">
    <source>
        <dbReference type="Google" id="ProtNLM"/>
    </source>
</evidence>